<organism evidence="1 2">
    <name type="scientific">Cuscuta epithymum</name>
    <dbReference type="NCBI Taxonomy" id="186058"/>
    <lineage>
        <taxon>Eukaryota</taxon>
        <taxon>Viridiplantae</taxon>
        <taxon>Streptophyta</taxon>
        <taxon>Embryophyta</taxon>
        <taxon>Tracheophyta</taxon>
        <taxon>Spermatophyta</taxon>
        <taxon>Magnoliopsida</taxon>
        <taxon>eudicotyledons</taxon>
        <taxon>Gunneridae</taxon>
        <taxon>Pentapetalae</taxon>
        <taxon>asterids</taxon>
        <taxon>lamiids</taxon>
        <taxon>Solanales</taxon>
        <taxon>Convolvulaceae</taxon>
        <taxon>Cuscuteae</taxon>
        <taxon>Cuscuta</taxon>
        <taxon>Cuscuta subgen. Cuscuta</taxon>
    </lineage>
</organism>
<evidence type="ECO:0000313" key="2">
    <source>
        <dbReference type="Proteomes" id="UP001152523"/>
    </source>
</evidence>
<keyword evidence="2" id="KW-1185">Reference proteome</keyword>
<sequence>MVNEWLGMPRLMGTLASSVKWIKKERSGANVQAKASRIALYFSIYWIWRVRNAATFDGVTPKEDDVFARIKYIVYKVLYSIYPYDRFGCILINFLPIAYFSCDWL</sequence>
<proteinExistence type="predicted"/>
<reference evidence="1" key="1">
    <citation type="submission" date="2022-07" db="EMBL/GenBank/DDBJ databases">
        <authorList>
            <person name="Macas J."/>
            <person name="Novak P."/>
            <person name="Neumann P."/>
        </authorList>
    </citation>
    <scope>NUCLEOTIDE SEQUENCE</scope>
</reference>
<dbReference type="Proteomes" id="UP001152523">
    <property type="component" value="Unassembled WGS sequence"/>
</dbReference>
<evidence type="ECO:0000313" key="1">
    <source>
        <dbReference type="EMBL" id="CAH9125273.1"/>
    </source>
</evidence>
<gene>
    <name evidence="1" type="ORF">CEPIT_LOCUS26631</name>
</gene>
<dbReference type="AlphaFoldDB" id="A0AAV0EPR5"/>
<protein>
    <submittedName>
        <fullName evidence="1">Uncharacterized protein</fullName>
    </submittedName>
</protein>
<accession>A0AAV0EPR5</accession>
<dbReference type="EMBL" id="CAMAPF010000936">
    <property type="protein sequence ID" value="CAH9125273.1"/>
    <property type="molecule type" value="Genomic_DNA"/>
</dbReference>
<name>A0AAV0EPR5_9ASTE</name>
<comment type="caution">
    <text evidence="1">The sequence shown here is derived from an EMBL/GenBank/DDBJ whole genome shotgun (WGS) entry which is preliminary data.</text>
</comment>